<dbReference type="Pfam" id="PF00011">
    <property type="entry name" value="HSP20"/>
    <property type="match status" value="1"/>
</dbReference>
<dbReference type="PANTHER" id="PTHR46991:SF11">
    <property type="entry name" value="SMALL HEAT SHOCK PROTEIN HSPF"/>
    <property type="match status" value="1"/>
</dbReference>
<dbReference type="SUPFAM" id="SSF49764">
    <property type="entry name" value="HSP20-like chaperones"/>
    <property type="match status" value="1"/>
</dbReference>
<evidence type="ECO:0000256" key="1">
    <source>
        <dbReference type="ARBA" id="ARBA00022946"/>
    </source>
</evidence>
<keyword evidence="7" id="KW-1185">Reference proteome</keyword>
<name>A0ABC8ULN2_9AQUA</name>
<dbReference type="PROSITE" id="PS01031">
    <property type="entry name" value="SHSP"/>
    <property type="match status" value="1"/>
</dbReference>
<protein>
    <recommendedName>
        <fullName evidence="5">SHSP domain-containing protein</fullName>
    </recommendedName>
</protein>
<keyword evidence="2" id="KW-0346">Stress response</keyword>
<organism evidence="6 7">
    <name type="scientific">Ilex paraguariensis</name>
    <name type="common">yerba mate</name>
    <dbReference type="NCBI Taxonomy" id="185542"/>
    <lineage>
        <taxon>Eukaryota</taxon>
        <taxon>Viridiplantae</taxon>
        <taxon>Streptophyta</taxon>
        <taxon>Embryophyta</taxon>
        <taxon>Tracheophyta</taxon>
        <taxon>Spermatophyta</taxon>
        <taxon>Magnoliopsida</taxon>
        <taxon>eudicotyledons</taxon>
        <taxon>Gunneridae</taxon>
        <taxon>Pentapetalae</taxon>
        <taxon>asterids</taxon>
        <taxon>campanulids</taxon>
        <taxon>Aquifoliales</taxon>
        <taxon>Aquifoliaceae</taxon>
        <taxon>Ilex</taxon>
    </lineage>
</organism>
<accession>A0ABC8ULN2</accession>
<evidence type="ECO:0000256" key="2">
    <source>
        <dbReference type="ARBA" id="ARBA00023016"/>
    </source>
</evidence>
<evidence type="ECO:0000259" key="5">
    <source>
        <dbReference type="PROSITE" id="PS01031"/>
    </source>
</evidence>
<dbReference type="InterPro" id="IPR002068">
    <property type="entry name" value="A-crystallin/Hsp20_dom"/>
</dbReference>
<proteinExistence type="inferred from homology"/>
<evidence type="ECO:0000313" key="7">
    <source>
        <dbReference type="Proteomes" id="UP001642360"/>
    </source>
</evidence>
<keyword evidence="1" id="KW-0809">Transit peptide</keyword>
<dbReference type="PANTHER" id="PTHR46991">
    <property type="entry name" value="23.5 KDA HEAT SHOCK PROTEIN, MITOCHONDRIAL"/>
    <property type="match status" value="1"/>
</dbReference>
<dbReference type="InterPro" id="IPR008978">
    <property type="entry name" value="HSP20-like_chaperone"/>
</dbReference>
<gene>
    <name evidence="6" type="ORF">ILEXP_LOCUS52095</name>
</gene>
<sequence>MASSLLLRRANASPLFNKLTNSICSASVCRSFNTNTQVTEVDDAARGIDVDRRDRSVSSQRDVVVPSIFSDVFDPFFPTRSLSQILRVMDQMMDPFLPASHGLGAAGTRRGWNVKEDKDALYIRIDMPGVDKEKMKITVDQNTLIIRGEGGKESEEEEARIYTGRLDLPPGMYKLDEIKAEMKNGVLKITVPKAKEEERKVQDVEVE</sequence>
<dbReference type="Proteomes" id="UP001642360">
    <property type="component" value="Unassembled WGS sequence"/>
</dbReference>
<dbReference type="CDD" id="cd06464">
    <property type="entry name" value="ACD_sHsps-like"/>
    <property type="match status" value="1"/>
</dbReference>
<dbReference type="AlphaFoldDB" id="A0ABC8ULN2"/>
<feature type="domain" description="SHSP" evidence="5">
    <location>
        <begin position="103"/>
        <end position="207"/>
    </location>
</feature>
<comment type="similarity">
    <text evidence="3 4">Belongs to the small heat shock protein (HSP20) family.</text>
</comment>
<comment type="caution">
    <text evidence="6">The sequence shown here is derived from an EMBL/GenBank/DDBJ whole genome shotgun (WGS) entry which is preliminary data.</text>
</comment>
<dbReference type="InterPro" id="IPR044656">
    <property type="entry name" value="HSP14.7/HSP23.5/HSP23.6-like"/>
</dbReference>
<evidence type="ECO:0000313" key="6">
    <source>
        <dbReference type="EMBL" id="CAK9181982.1"/>
    </source>
</evidence>
<evidence type="ECO:0000256" key="4">
    <source>
        <dbReference type="RuleBase" id="RU003616"/>
    </source>
</evidence>
<dbReference type="EMBL" id="CAUOFW020008196">
    <property type="protein sequence ID" value="CAK9181982.1"/>
    <property type="molecule type" value="Genomic_DNA"/>
</dbReference>
<evidence type="ECO:0000256" key="3">
    <source>
        <dbReference type="PROSITE-ProRule" id="PRU00285"/>
    </source>
</evidence>
<dbReference type="Gene3D" id="2.60.40.790">
    <property type="match status" value="1"/>
</dbReference>
<reference evidence="6 7" key="1">
    <citation type="submission" date="2024-02" db="EMBL/GenBank/DDBJ databases">
        <authorList>
            <person name="Vignale AGUSTIN F."/>
            <person name="Sosa J E."/>
            <person name="Modenutti C."/>
        </authorList>
    </citation>
    <scope>NUCLEOTIDE SEQUENCE [LARGE SCALE GENOMIC DNA]</scope>
</reference>